<gene>
    <name evidence="7" type="primary">alkB</name>
    <name evidence="7" type="ORF">IXC47_13550</name>
</gene>
<keyword evidence="8" id="KW-1185">Reference proteome</keyword>
<evidence type="ECO:0000313" key="8">
    <source>
        <dbReference type="Proteomes" id="UP000657372"/>
    </source>
</evidence>
<dbReference type="Proteomes" id="UP000657372">
    <property type="component" value="Unassembled WGS sequence"/>
</dbReference>
<dbReference type="SUPFAM" id="SSF51197">
    <property type="entry name" value="Clavaminate synthase-like"/>
    <property type="match status" value="1"/>
</dbReference>
<dbReference type="Gene3D" id="2.60.120.590">
    <property type="entry name" value="Alpha-ketoglutarate-dependent dioxygenase AlkB-like"/>
    <property type="match status" value="1"/>
</dbReference>
<dbReference type="InterPro" id="IPR037151">
    <property type="entry name" value="AlkB-like_sf"/>
</dbReference>
<accession>A0ABS0EX98</accession>
<dbReference type="PANTHER" id="PTHR16557">
    <property type="entry name" value="ALKYLATED DNA REPAIR PROTEIN ALKB-RELATED"/>
    <property type="match status" value="1"/>
</dbReference>
<dbReference type="InterPro" id="IPR027450">
    <property type="entry name" value="AlkB-like"/>
</dbReference>
<dbReference type="Pfam" id="PF13532">
    <property type="entry name" value="2OG-FeII_Oxy_2"/>
    <property type="match status" value="1"/>
</dbReference>
<dbReference type="PROSITE" id="PS51471">
    <property type="entry name" value="FE2OG_OXY"/>
    <property type="match status" value="1"/>
</dbReference>
<proteinExistence type="predicted"/>
<comment type="caution">
    <text evidence="7">The sequence shown here is derived from an EMBL/GenBank/DDBJ whole genome shotgun (WGS) entry which is preliminary data.</text>
</comment>
<dbReference type="PANTHER" id="PTHR16557:SF2">
    <property type="entry name" value="NUCLEIC ACID DIOXYGENASE ALKBH1"/>
    <property type="match status" value="1"/>
</dbReference>
<name>A0ABS0EX98_9BURK</name>
<dbReference type="GO" id="GO:0035516">
    <property type="term" value="F:broad specificity oxidative DNA demethylase activity"/>
    <property type="evidence" value="ECO:0007669"/>
    <property type="project" value="UniProtKB-EC"/>
</dbReference>
<protein>
    <submittedName>
        <fullName evidence="7">DNA oxidative demethylase AlkB</fullName>
        <ecNumber evidence="7">1.14.11.33</ecNumber>
    </submittedName>
</protein>
<evidence type="ECO:0000259" key="6">
    <source>
        <dbReference type="PROSITE" id="PS51471"/>
    </source>
</evidence>
<keyword evidence="2" id="KW-0479">Metal-binding</keyword>
<evidence type="ECO:0000313" key="7">
    <source>
        <dbReference type="EMBL" id="MBF8178709.1"/>
    </source>
</evidence>
<keyword evidence="4 7" id="KW-0560">Oxidoreductase</keyword>
<evidence type="ECO:0000256" key="3">
    <source>
        <dbReference type="ARBA" id="ARBA00022964"/>
    </source>
</evidence>
<feature type="domain" description="Fe2OG dioxygenase" evidence="6">
    <location>
        <begin position="122"/>
        <end position="222"/>
    </location>
</feature>
<dbReference type="InterPro" id="IPR004574">
    <property type="entry name" value="Alkb"/>
</dbReference>
<evidence type="ECO:0000256" key="4">
    <source>
        <dbReference type="ARBA" id="ARBA00023002"/>
    </source>
</evidence>
<keyword evidence="3" id="KW-0223">Dioxygenase</keyword>
<dbReference type="InterPro" id="IPR005123">
    <property type="entry name" value="Oxoglu/Fe-dep_dioxygenase_dom"/>
</dbReference>
<evidence type="ECO:0000256" key="5">
    <source>
        <dbReference type="ARBA" id="ARBA00023004"/>
    </source>
</evidence>
<keyword evidence="5" id="KW-0408">Iron</keyword>
<dbReference type="NCBIfam" id="NF011930">
    <property type="entry name" value="PRK15401.1"/>
    <property type="match status" value="1"/>
</dbReference>
<evidence type="ECO:0000256" key="1">
    <source>
        <dbReference type="ARBA" id="ARBA00001954"/>
    </source>
</evidence>
<reference evidence="7 8" key="1">
    <citation type="submission" date="2020-11" db="EMBL/GenBank/DDBJ databases">
        <title>WGS of Herminiimonas contaminans strain Marseille-Q4544 isolated from planarians Schmidtea mediterranea.</title>
        <authorList>
            <person name="Kangale L."/>
        </authorList>
    </citation>
    <scope>NUCLEOTIDE SEQUENCE [LARGE SCALE GENOMIC DNA]</scope>
    <source>
        <strain evidence="7 8">Marseille-Q4544</strain>
    </source>
</reference>
<dbReference type="EMBL" id="JADOEL010000011">
    <property type="protein sequence ID" value="MBF8178709.1"/>
    <property type="molecule type" value="Genomic_DNA"/>
</dbReference>
<evidence type="ECO:0000256" key="2">
    <source>
        <dbReference type="ARBA" id="ARBA00022723"/>
    </source>
</evidence>
<organism evidence="7 8">
    <name type="scientific">Herminiimonas contaminans</name>
    <dbReference type="NCBI Taxonomy" id="1111140"/>
    <lineage>
        <taxon>Bacteria</taxon>
        <taxon>Pseudomonadati</taxon>
        <taxon>Pseudomonadota</taxon>
        <taxon>Betaproteobacteria</taxon>
        <taxon>Burkholderiales</taxon>
        <taxon>Oxalobacteraceae</taxon>
        <taxon>Herminiimonas</taxon>
    </lineage>
</organism>
<comment type="cofactor">
    <cofactor evidence="1">
        <name>Fe(2+)</name>
        <dbReference type="ChEBI" id="CHEBI:29033"/>
    </cofactor>
</comment>
<dbReference type="EC" id="1.14.11.33" evidence="7"/>
<sequence length="222" mass="24262">MDNGVSDLDLFDGIEERRSWREDLCAGATVLRAYALAHEADLLAGVTSVCEVAPFRHMHTPGGFRMSVAMTNCGDYGWVTDRTGYRYDAIDPVSGQPWPQMPDAFLRLAQAAAAAAGFTDFTPDACLINCYEPGARMSLHQDKDEHDFRQPIVSVSLGIPAVFQFGGDARSDKPVRVPLQHGDVVVWGGPARLRYHGVLALKQATHPLLGGRRINLTLRKAA</sequence>